<feature type="domain" description="PEP-utilising enzyme mobile" evidence="18">
    <location>
        <begin position="153"/>
        <end position="222"/>
    </location>
</feature>
<keyword evidence="7 16" id="KW-0813">Transport</keyword>
<dbReference type="PRINTS" id="PR01736">
    <property type="entry name" value="PHPHTRNFRASE"/>
</dbReference>
<comment type="subcellular location">
    <subcellularLocation>
        <location evidence="3 16">Cytoplasm</location>
    </subcellularLocation>
</comment>
<evidence type="ECO:0000256" key="2">
    <source>
        <dbReference type="ARBA" id="ARBA00001946"/>
    </source>
</evidence>
<dbReference type="Gene3D" id="3.20.20.60">
    <property type="entry name" value="Phosphoenolpyruvate-binding domains"/>
    <property type="match status" value="1"/>
</dbReference>
<comment type="caution">
    <text evidence="21">The sequence shown here is derived from an EMBL/GenBank/DDBJ whole genome shotgun (WGS) entry which is preliminary data.</text>
</comment>
<dbReference type="Gene3D" id="3.50.30.10">
    <property type="entry name" value="Phosphohistidine domain"/>
    <property type="match status" value="1"/>
</dbReference>
<feature type="domain" description="Phosphotransferase system enzyme I N-terminal" evidence="20">
    <location>
        <begin position="3"/>
        <end position="126"/>
    </location>
</feature>
<evidence type="ECO:0000256" key="10">
    <source>
        <dbReference type="ARBA" id="ARBA00022679"/>
    </source>
</evidence>
<dbReference type="Proteomes" id="UP000274211">
    <property type="component" value="Unassembled WGS sequence"/>
</dbReference>
<evidence type="ECO:0000256" key="6">
    <source>
        <dbReference type="ARBA" id="ARBA00016544"/>
    </source>
</evidence>
<evidence type="ECO:0000256" key="12">
    <source>
        <dbReference type="ARBA" id="ARBA00022723"/>
    </source>
</evidence>
<evidence type="ECO:0000256" key="4">
    <source>
        <dbReference type="ARBA" id="ARBA00007837"/>
    </source>
</evidence>
<comment type="similarity">
    <text evidence="4 16">Belongs to the PEP-utilizing enzyme family.</text>
</comment>
<keyword evidence="10 16" id="KW-0808">Transferase</keyword>
<keyword evidence="11 16" id="KW-0598">Phosphotransferase system</keyword>
<evidence type="ECO:0000256" key="9">
    <source>
        <dbReference type="ARBA" id="ARBA00022597"/>
    </source>
</evidence>
<keyword evidence="8 16" id="KW-0963">Cytoplasm</keyword>
<dbReference type="InterPro" id="IPR008279">
    <property type="entry name" value="PEP-util_enz_mobile_dom"/>
</dbReference>
<evidence type="ECO:0000256" key="1">
    <source>
        <dbReference type="ARBA" id="ARBA00000683"/>
    </source>
</evidence>
<reference evidence="21 22" key="1">
    <citation type="journal article" date="2019" name="J. Oral Microbiol.">
        <title>Role of OmpA1 and OmpA2 in Aggregatibacter actinomycetemcomitans and Aggregatibacter aphrophilus serum resistance.</title>
        <authorList>
            <person name="Lindholm M."/>
            <person name="Min Aung K."/>
            <person name="Nyunt Wai S."/>
            <person name="Oscarsson J."/>
        </authorList>
    </citation>
    <scope>NUCLEOTIDE SEQUENCE [LARGE SCALE GENOMIC DNA]</scope>
    <source>
        <strain evidence="21 22">HK83</strain>
    </source>
</reference>
<evidence type="ECO:0000256" key="7">
    <source>
        <dbReference type="ARBA" id="ARBA00022448"/>
    </source>
</evidence>
<protein>
    <recommendedName>
        <fullName evidence="6 16">Phosphoenolpyruvate-protein phosphotransferase</fullName>
        <ecNumber evidence="5 16">2.7.3.9</ecNumber>
    </recommendedName>
    <alternativeName>
        <fullName evidence="15 16">Phosphotransferase system, enzyme I</fullName>
    </alternativeName>
</protein>
<dbReference type="InterPro" id="IPR018274">
    <property type="entry name" value="PEP_util_AS"/>
</dbReference>
<dbReference type="InterPro" id="IPR040442">
    <property type="entry name" value="Pyrv_kinase-like_dom_sf"/>
</dbReference>
<dbReference type="InterPro" id="IPR006318">
    <property type="entry name" value="PTS_EI-like"/>
</dbReference>
<evidence type="ECO:0000256" key="8">
    <source>
        <dbReference type="ARBA" id="ARBA00022490"/>
    </source>
</evidence>
<dbReference type="PROSITE" id="PS00370">
    <property type="entry name" value="PEP_ENZYMES_PHOS_SITE"/>
    <property type="match status" value="1"/>
</dbReference>
<dbReference type="InterPro" id="IPR024692">
    <property type="entry name" value="PTS_EI"/>
</dbReference>
<dbReference type="PIRSF" id="PIRSF000732">
    <property type="entry name" value="PTS_enzyme_I"/>
    <property type="match status" value="1"/>
</dbReference>
<comment type="function">
    <text evidence="16">General (non sugar-specific) component of the phosphoenolpyruvate-dependent sugar phosphotransferase system (sugar PTS). This major carbohydrate active-transport system catalyzes the phosphorylation of incoming sugar substrates concomitantly with their translocation across the cell membrane. Enzyme I transfers the phosphoryl group from phosphoenolpyruvate (PEP) to the phosphoryl carrier protein (HPr).</text>
</comment>
<dbReference type="InterPro" id="IPR036637">
    <property type="entry name" value="Phosphohistidine_dom_sf"/>
</dbReference>
<dbReference type="Pfam" id="PF02896">
    <property type="entry name" value="PEP-utilizers_C"/>
    <property type="match status" value="1"/>
</dbReference>
<dbReference type="RefSeq" id="WP_109129972.1">
    <property type="nucleotide sequence ID" value="NZ_NRDC01000012.1"/>
</dbReference>
<evidence type="ECO:0000256" key="17">
    <source>
        <dbReference type="SAM" id="Coils"/>
    </source>
</evidence>
<evidence type="ECO:0000256" key="14">
    <source>
        <dbReference type="ARBA" id="ARBA00022842"/>
    </source>
</evidence>
<dbReference type="PANTHER" id="PTHR46244">
    <property type="entry name" value="PHOSPHOENOLPYRUVATE-PROTEIN PHOSPHOTRANSFERASE"/>
    <property type="match status" value="1"/>
</dbReference>
<evidence type="ECO:0000313" key="22">
    <source>
        <dbReference type="Proteomes" id="UP000274211"/>
    </source>
</evidence>
<evidence type="ECO:0000256" key="13">
    <source>
        <dbReference type="ARBA" id="ARBA00022777"/>
    </source>
</evidence>
<dbReference type="NCBIfam" id="TIGR01417">
    <property type="entry name" value="PTS_I_fam"/>
    <property type="match status" value="1"/>
</dbReference>
<keyword evidence="13 16" id="KW-0418">Kinase</keyword>
<keyword evidence="12 16" id="KW-0479">Metal-binding</keyword>
<proteinExistence type="inferred from homology"/>
<keyword evidence="9 16" id="KW-0762">Sugar transport</keyword>
<dbReference type="Pfam" id="PF05524">
    <property type="entry name" value="PEP-utilisers_N"/>
    <property type="match status" value="1"/>
</dbReference>
<evidence type="ECO:0000256" key="15">
    <source>
        <dbReference type="ARBA" id="ARBA00033235"/>
    </source>
</evidence>
<evidence type="ECO:0000256" key="5">
    <source>
        <dbReference type="ARBA" id="ARBA00012232"/>
    </source>
</evidence>
<dbReference type="EMBL" id="QMGS01000075">
    <property type="protein sequence ID" value="RMW81143.1"/>
    <property type="molecule type" value="Genomic_DNA"/>
</dbReference>
<evidence type="ECO:0000313" key="21">
    <source>
        <dbReference type="EMBL" id="RMW81143.1"/>
    </source>
</evidence>
<dbReference type="Gene3D" id="1.10.274.10">
    <property type="entry name" value="PtsI, HPr-binding domain"/>
    <property type="match status" value="1"/>
</dbReference>
<keyword evidence="22" id="KW-1185">Reference proteome</keyword>
<dbReference type="NCBIfam" id="NF008382">
    <property type="entry name" value="PRK11177.1"/>
    <property type="match status" value="1"/>
</dbReference>
<dbReference type="SUPFAM" id="SSF51621">
    <property type="entry name" value="Phosphoenolpyruvate/pyruvate domain"/>
    <property type="match status" value="1"/>
</dbReference>
<dbReference type="SUPFAM" id="SSF52009">
    <property type="entry name" value="Phosphohistidine domain"/>
    <property type="match status" value="1"/>
</dbReference>
<name>A0ABX9VT65_AGGAP</name>
<keyword evidence="17" id="KW-0175">Coiled coil</keyword>
<organism evidence="21 22">
    <name type="scientific">Aggregatibacter aphrophilus</name>
    <name type="common">Haemophilus aphrophilus</name>
    <dbReference type="NCBI Taxonomy" id="732"/>
    <lineage>
        <taxon>Bacteria</taxon>
        <taxon>Pseudomonadati</taxon>
        <taxon>Pseudomonadota</taxon>
        <taxon>Gammaproteobacteria</taxon>
        <taxon>Pasteurellales</taxon>
        <taxon>Pasteurellaceae</taxon>
        <taxon>Aggregatibacter</taxon>
    </lineage>
</organism>
<evidence type="ECO:0000259" key="18">
    <source>
        <dbReference type="Pfam" id="PF00391"/>
    </source>
</evidence>
<dbReference type="SUPFAM" id="SSF47831">
    <property type="entry name" value="Enzyme I of the PEP:sugar phosphotransferase system HPr-binding (sub)domain"/>
    <property type="match status" value="1"/>
</dbReference>
<dbReference type="InterPro" id="IPR008731">
    <property type="entry name" value="PTS_EIN"/>
</dbReference>
<feature type="coiled-coil region" evidence="17">
    <location>
        <begin position="232"/>
        <end position="259"/>
    </location>
</feature>
<accession>A0ABX9VT65</accession>
<evidence type="ECO:0000256" key="16">
    <source>
        <dbReference type="PIRNR" id="PIRNR000732"/>
    </source>
</evidence>
<dbReference type="InterPro" id="IPR050499">
    <property type="entry name" value="PEP-utilizing_PTS_enzyme"/>
</dbReference>
<evidence type="ECO:0000259" key="19">
    <source>
        <dbReference type="Pfam" id="PF02896"/>
    </source>
</evidence>
<dbReference type="InterPro" id="IPR036618">
    <property type="entry name" value="PtsI_HPr-bd_sf"/>
</dbReference>
<dbReference type="EC" id="2.7.3.9" evidence="5 16"/>
<dbReference type="InterPro" id="IPR023151">
    <property type="entry name" value="PEP_util_CS"/>
</dbReference>
<dbReference type="PANTHER" id="PTHR46244:SF6">
    <property type="entry name" value="PHOSPHOENOLPYRUVATE-PROTEIN PHOSPHOTRANSFERASE"/>
    <property type="match status" value="1"/>
</dbReference>
<sequence>MISGIPASPGIVFGKALVLKEEKIVLDTQKIKDSQIENEIARFYAGRDATVEQLNSIKDRAYQSLGEEKAAIFEGHLMILEDEELEEEIIDYLRSNHVNAAVAANVVIDQQVAMLSEIDDEYLKERAGDIRDIGNRLIKNILGMHIVDLGEINEEAILVAYDLTPSETAQLNLDKVLGFVTDIGGRTSHTSIMARSLELPAIVGTNNVTEKVKTGDFLILDALNNAVYVNPSQQEIQRLKTLQDKLAEEKAELAKLKDLPALTLDGHQVDVVANIGTIRDVEGAERNGAEGVGLYRTEFLFMDRDQLPSEEEQFIAYKEVVEAMNSNLVVLRTMDIGGDKELPYLNLPKEMNPFLGWRAIRIALDRREILNAQLRAVLRASAYGRLAVMFPMIISVEEIRELKSVIEELKVELRNEGKAFDEDIQVGVMVETPSAAINAKFLAKEVDFFSIGTNDLTQYTLAVDRGNELISHLYNPMSPSVLNLIKQVIDASHAEGKWTGMCGELAGDERATILLLGMGLDEFSMSAISVPRIKKLIRNVNYQDAKLLAEKALQQPTAAEIEQLISDFLAEKALN</sequence>
<gene>
    <name evidence="21" type="ORF">DOL88_08325</name>
</gene>
<comment type="catalytic activity">
    <reaction evidence="1 16">
        <text>L-histidyl-[protein] + phosphoenolpyruvate = N(pros)-phospho-L-histidyl-[protein] + pyruvate</text>
        <dbReference type="Rhea" id="RHEA:23880"/>
        <dbReference type="Rhea" id="RHEA-COMP:9745"/>
        <dbReference type="Rhea" id="RHEA-COMP:9746"/>
        <dbReference type="ChEBI" id="CHEBI:15361"/>
        <dbReference type="ChEBI" id="CHEBI:29979"/>
        <dbReference type="ChEBI" id="CHEBI:58702"/>
        <dbReference type="ChEBI" id="CHEBI:64837"/>
        <dbReference type="EC" id="2.7.3.9"/>
    </reaction>
</comment>
<evidence type="ECO:0000259" key="20">
    <source>
        <dbReference type="Pfam" id="PF05524"/>
    </source>
</evidence>
<dbReference type="Pfam" id="PF00391">
    <property type="entry name" value="PEP-utilizers"/>
    <property type="match status" value="1"/>
</dbReference>
<keyword evidence="14 16" id="KW-0460">Magnesium</keyword>
<comment type="cofactor">
    <cofactor evidence="2 16">
        <name>Mg(2+)</name>
        <dbReference type="ChEBI" id="CHEBI:18420"/>
    </cofactor>
</comment>
<evidence type="ECO:0000256" key="11">
    <source>
        <dbReference type="ARBA" id="ARBA00022683"/>
    </source>
</evidence>
<evidence type="ECO:0000256" key="3">
    <source>
        <dbReference type="ARBA" id="ARBA00004496"/>
    </source>
</evidence>
<feature type="domain" description="PEP-utilising enzyme C-terminal" evidence="19">
    <location>
        <begin position="250"/>
        <end position="541"/>
    </location>
</feature>
<dbReference type="InterPro" id="IPR000121">
    <property type="entry name" value="PEP_util_C"/>
</dbReference>
<dbReference type="InterPro" id="IPR015813">
    <property type="entry name" value="Pyrv/PenolPyrv_kinase-like_dom"/>
</dbReference>
<dbReference type="PROSITE" id="PS00742">
    <property type="entry name" value="PEP_ENZYMES_2"/>
    <property type="match status" value="1"/>
</dbReference>